<dbReference type="PANTHER" id="PTHR30055">
    <property type="entry name" value="HTH-TYPE TRANSCRIPTIONAL REGULATOR RUTR"/>
    <property type="match status" value="1"/>
</dbReference>
<feature type="DNA-binding region" description="H-T-H motif" evidence="4">
    <location>
        <begin position="37"/>
        <end position="56"/>
    </location>
</feature>
<proteinExistence type="predicted"/>
<protein>
    <submittedName>
        <fullName evidence="6">TetR/AcrR family transcriptional regulator</fullName>
    </submittedName>
</protein>
<dbReference type="Pfam" id="PF00440">
    <property type="entry name" value="TetR_N"/>
    <property type="match status" value="1"/>
</dbReference>
<organism evidence="6 7">
    <name type="scientific">Nonomuraea monospora</name>
    <dbReference type="NCBI Taxonomy" id="568818"/>
    <lineage>
        <taxon>Bacteria</taxon>
        <taxon>Bacillati</taxon>
        <taxon>Actinomycetota</taxon>
        <taxon>Actinomycetes</taxon>
        <taxon>Streptosporangiales</taxon>
        <taxon>Streptosporangiaceae</taxon>
        <taxon>Nonomuraea</taxon>
    </lineage>
</organism>
<sequence length="197" mass="20948">MRVQADRQPLRADARRNRQRILDAARQAFAAEGRSVPLDEIARRAKVGPGTLYRHFPTKEALFEAIIHERLRLLIEQARAACTAPDPAGALFGAIDAVVADAQAKAELIDALTGTGIDVHGSVAAMAAELRHEIARLLERAQEHGVVRRDVGIGEVMALLGGVIVALRQPGGAGLVPERALAVLRDGLRAGCAAGVR</sequence>
<evidence type="ECO:0000256" key="3">
    <source>
        <dbReference type="ARBA" id="ARBA00023163"/>
    </source>
</evidence>
<evidence type="ECO:0000256" key="2">
    <source>
        <dbReference type="ARBA" id="ARBA00023125"/>
    </source>
</evidence>
<dbReference type="PRINTS" id="PR00455">
    <property type="entry name" value="HTHTETR"/>
</dbReference>
<dbReference type="InterPro" id="IPR036271">
    <property type="entry name" value="Tet_transcr_reg_TetR-rel_C_sf"/>
</dbReference>
<dbReference type="SUPFAM" id="SSF48498">
    <property type="entry name" value="Tetracyclin repressor-like, C-terminal domain"/>
    <property type="match status" value="1"/>
</dbReference>
<keyword evidence="3" id="KW-0804">Transcription</keyword>
<feature type="domain" description="HTH tetR-type" evidence="5">
    <location>
        <begin position="15"/>
        <end position="74"/>
    </location>
</feature>
<dbReference type="Pfam" id="PF21597">
    <property type="entry name" value="TetR_C_43"/>
    <property type="match status" value="1"/>
</dbReference>
<evidence type="ECO:0000256" key="1">
    <source>
        <dbReference type="ARBA" id="ARBA00023015"/>
    </source>
</evidence>
<dbReference type="Proteomes" id="UP001499843">
    <property type="component" value="Unassembled WGS sequence"/>
</dbReference>
<name>A0ABN3CTR8_9ACTN</name>
<dbReference type="EMBL" id="BAAAQX010000029">
    <property type="protein sequence ID" value="GAA2212843.1"/>
    <property type="molecule type" value="Genomic_DNA"/>
</dbReference>
<gene>
    <name evidence="6" type="ORF">GCM10009850_083050</name>
</gene>
<dbReference type="InterPro" id="IPR049445">
    <property type="entry name" value="TetR_SbtR-like_C"/>
</dbReference>
<dbReference type="InterPro" id="IPR050109">
    <property type="entry name" value="HTH-type_TetR-like_transc_reg"/>
</dbReference>
<dbReference type="InterPro" id="IPR001647">
    <property type="entry name" value="HTH_TetR"/>
</dbReference>
<dbReference type="SUPFAM" id="SSF46689">
    <property type="entry name" value="Homeodomain-like"/>
    <property type="match status" value="1"/>
</dbReference>
<dbReference type="InterPro" id="IPR009057">
    <property type="entry name" value="Homeodomain-like_sf"/>
</dbReference>
<keyword evidence="2 4" id="KW-0238">DNA-binding</keyword>
<reference evidence="6 7" key="1">
    <citation type="journal article" date="2019" name="Int. J. Syst. Evol. Microbiol.">
        <title>The Global Catalogue of Microorganisms (GCM) 10K type strain sequencing project: providing services to taxonomists for standard genome sequencing and annotation.</title>
        <authorList>
            <consortium name="The Broad Institute Genomics Platform"/>
            <consortium name="The Broad Institute Genome Sequencing Center for Infectious Disease"/>
            <person name="Wu L."/>
            <person name="Ma J."/>
        </authorList>
    </citation>
    <scope>NUCLEOTIDE SEQUENCE [LARGE SCALE GENOMIC DNA]</scope>
    <source>
        <strain evidence="6 7">JCM 16114</strain>
    </source>
</reference>
<evidence type="ECO:0000313" key="6">
    <source>
        <dbReference type="EMBL" id="GAA2212843.1"/>
    </source>
</evidence>
<evidence type="ECO:0000313" key="7">
    <source>
        <dbReference type="Proteomes" id="UP001499843"/>
    </source>
</evidence>
<evidence type="ECO:0000259" key="5">
    <source>
        <dbReference type="PROSITE" id="PS50977"/>
    </source>
</evidence>
<accession>A0ABN3CTR8</accession>
<keyword evidence="7" id="KW-1185">Reference proteome</keyword>
<keyword evidence="1" id="KW-0805">Transcription regulation</keyword>
<evidence type="ECO:0000256" key="4">
    <source>
        <dbReference type="PROSITE-ProRule" id="PRU00335"/>
    </source>
</evidence>
<dbReference type="PANTHER" id="PTHR30055:SF234">
    <property type="entry name" value="HTH-TYPE TRANSCRIPTIONAL REGULATOR BETI"/>
    <property type="match status" value="1"/>
</dbReference>
<comment type="caution">
    <text evidence="6">The sequence shown here is derived from an EMBL/GenBank/DDBJ whole genome shotgun (WGS) entry which is preliminary data.</text>
</comment>
<dbReference type="Gene3D" id="1.10.357.10">
    <property type="entry name" value="Tetracycline Repressor, domain 2"/>
    <property type="match status" value="1"/>
</dbReference>
<dbReference type="RefSeq" id="WP_344487713.1">
    <property type="nucleotide sequence ID" value="NZ_BAAAQX010000029.1"/>
</dbReference>
<dbReference type="PROSITE" id="PS50977">
    <property type="entry name" value="HTH_TETR_2"/>
    <property type="match status" value="1"/>
</dbReference>